<dbReference type="InterPro" id="IPR023999">
    <property type="entry name" value="Formate_transptr_FocA"/>
</dbReference>
<dbReference type="GO" id="GO:0005886">
    <property type="term" value="C:plasma membrane"/>
    <property type="evidence" value="ECO:0007669"/>
    <property type="project" value="UniProtKB-UniRule"/>
</dbReference>
<dbReference type="KEGG" id="awd:AWOD_II_0406"/>
<evidence type="ECO:0000313" key="10">
    <source>
        <dbReference type="EMBL" id="CED57051.1"/>
    </source>
</evidence>
<keyword evidence="7" id="KW-0129">CBS domain</keyword>
<dbReference type="PANTHER" id="PTHR30520:SF6">
    <property type="entry name" value="FORMATE_NITRATE FAMILY TRANSPORTER (EUROFUNG)"/>
    <property type="match status" value="1"/>
</dbReference>
<dbReference type="SMART" id="SM00116">
    <property type="entry name" value="CBS"/>
    <property type="match status" value="2"/>
</dbReference>
<feature type="transmembrane region" description="Helical" evidence="8">
    <location>
        <begin position="37"/>
        <end position="56"/>
    </location>
</feature>
<dbReference type="EMBL" id="LN554847">
    <property type="protein sequence ID" value="CED57051.1"/>
    <property type="molecule type" value="Genomic_DNA"/>
</dbReference>
<dbReference type="InterPro" id="IPR000292">
    <property type="entry name" value="For/NO2_transpt"/>
</dbReference>
<dbReference type="PROSITE" id="PS01005">
    <property type="entry name" value="FORMATE_NITRITE_TP_1"/>
    <property type="match status" value="1"/>
</dbReference>
<dbReference type="InterPro" id="IPR024002">
    <property type="entry name" value="For/NO2_transpt_CS"/>
</dbReference>
<dbReference type="OrthoDB" id="9786493at2"/>
<dbReference type="Gene3D" id="1.20.1080.10">
    <property type="entry name" value="Glycerol uptake facilitator protein"/>
    <property type="match status" value="1"/>
</dbReference>
<dbReference type="AlphaFoldDB" id="A0A090I6F2"/>
<evidence type="ECO:0000256" key="6">
    <source>
        <dbReference type="NCBIfam" id="TIGR04060"/>
    </source>
</evidence>
<accession>A0A090I6F2</accession>
<dbReference type="STRING" id="80852.AWOD_II_0406"/>
<dbReference type="NCBIfam" id="TIGR00790">
    <property type="entry name" value="fnt"/>
    <property type="match status" value="1"/>
</dbReference>
<protein>
    <recommendedName>
        <fullName evidence="6">Formate transporter FocA</fullName>
    </recommendedName>
</protein>
<dbReference type="PROSITE" id="PS01006">
    <property type="entry name" value="FORMATE_NITRITE_TP_2"/>
    <property type="match status" value="1"/>
</dbReference>
<evidence type="ECO:0000259" key="9">
    <source>
        <dbReference type="PROSITE" id="PS51371"/>
    </source>
</evidence>
<feature type="domain" description="CBS" evidence="9">
    <location>
        <begin position="319"/>
        <end position="377"/>
    </location>
</feature>
<dbReference type="Gene3D" id="3.10.580.10">
    <property type="entry name" value="CBS-domain"/>
    <property type="match status" value="2"/>
</dbReference>
<keyword evidence="4 8" id="KW-0472">Membrane</keyword>
<feature type="transmembrane region" description="Helical" evidence="8">
    <location>
        <begin position="167"/>
        <end position="186"/>
    </location>
</feature>
<feature type="transmembrane region" description="Helical" evidence="8">
    <location>
        <begin position="116"/>
        <end position="141"/>
    </location>
</feature>
<organism evidence="10 11">
    <name type="scientific">Aliivibrio wodanis</name>
    <dbReference type="NCBI Taxonomy" id="80852"/>
    <lineage>
        <taxon>Bacteria</taxon>
        <taxon>Pseudomonadati</taxon>
        <taxon>Pseudomonadota</taxon>
        <taxon>Gammaproteobacteria</taxon>
        <taxon>Vibrionales</taxon>
        <taxon>Vibrionaceae</taxon>
        <taxon>Aliivibrio</taxon>
    </lineage>
</organism>
<evidence type="ECO:0000256" key="2">
    <source>
        <dbReference type="ARBA" id="ARBA00022692"/>
    </source>
</evidence>
<reference evidence="11" key="1">
    <citation type="submission" date="2014-09" db="EMBL/GenBank/DDBJ databases">
        <authorList>
            <person name="Hjerde E."/>
        </authorList>
    </citation>
    <scope>NUCLEOTIDE SEQUENCE [LARGE SCALE GENOMIC DNA]</scope>
    <source>
        <strain evidence="11">06/09/139</strain>
    </source>
</reference>
<dbReference type="InterPro" id="IPR046342">
    <property type="entry name" value="CBS_dom_sf"/>
</dbReference>
<feature type="transmembrane region" description="Helical" evidence="8">
    <location>
        <begin position="250"/>
        <end position="278"/>
    </location>
</feature>
<keyword evidence="11" id="KW-1185">Reference proteome</keyword>
<evidence type="ECO:0000256" key="3">
    <source>
        <dbReference type="ARBA" id="ARBA00022989"/>
    </source>
</evidence>
<dbReference type="GeneID" id="28542655"/>
<evidence type="ECO:0000256" key="7">
    <source>
        <dbReference type="PROSITE-ProRule" id="PRU00703"/>
    </source>
</evidence>
<gene>
    <name evidence="10" type="ORF">AWOD_II_0406</name>
</gene>
<dbReference type="GO" id="GO:0015499">
    <property type="term" value="F:formate transmembrane transporter activity"/>
    <property type="evidence" value="ECO:0007669"/>
    <property type="project" value="UniProtKB-UniRule"/>
</dbReference>
<dbReference type="Proteomes" id="UP000032427">
    <property type="component" value="Chromosome 2"/>
</dbReference>
<feature type="domain" description="CBS" evidence="9">
    <location>
        <begin position="415"/>
        <end position="476"/>
    </location>
</feature>
<feature type="transmembrane region" description="Helical" evidence="8">
    <location>
        <begin position="76"/>
        <end position="104"/>
    </location>
</feature>
<dbReference type="InterPro" id="IPR000644">
    <property type="entry name" value="CBS_dom"/>
</dbReference>
<name>A0A090I6F2_9GAMM</name>
<keyword evidence="3 8" id="KW-1133">Transmembrane helix</keyword>
<dbReference type="Pfam" id="PF01226">
    <property type="entry name" value="Form_Nir_trans"/>
    <property type="match status" value="1"/>
</dbReference>
<dbReference type="Pfam" id="PF00571">
    <property type="entry name" value="CBS"/>
    <property type="match status" value="2"/>
</dbReference>
<keyword evidence="2 8" id="KW-0812">Transmembrane</keyword>
<sequence>MSANLSPNTSGQFNPSEMMDQAAYYALAKSKKPTSMVIGLAVMAGVFIGIAFIFYITVTTGNAQTGWGISRFAGGLAFSLGLILVVIGGGELFTSSVLSAIAVANKQISFGKMLGIWGKVYIGNFIGATLLLALVVSAGMYQNDGGQWGLNALNIAQHKLHHQPLEAFALGILCNLLVCLAVWLTFCSTNMLTKAIMVILPVAMFVSSGFEHCVANMFMVPLGIAIQQLAPPEFWLAVGASPEQYADLNIINFITANLIPVTLGNIVGGAGLVGLGYWTIFSRPQLNAVPTSQITPLFTDSDTKEITEMNANKTVNQFMDINAYVLRPEMPVEVALDNLLERHLSGAIVINSHNEVVGFFSEHDVLVELWCEDYLPEKGRTVADLMKADITSISPKDTLLQLAEFYAIDKPTLYPTTDMGYATSYSTLSVNDRARDMRIAKPRILPVIEDNKFVGIVTRGDVVSQLRSIYGERMEVVKTQEEEIEAVVA</sequence>
<dbReference type="PANTHER" id="PTHR30520">
    <property type="entry name" value="FORMATE TRANSPORTER-RELATED"/>
    <property type="match status" value="1"/>
</dbReference>
<dbReference type="NCBIfam" id="TIGR04060">
    <property type="entry name" value="formate_focA"/>
    <property type="match status" value="1"/>
</dbReference>
<evidence type="ECO:0000256" key="1">
    <source>
        <dbReference type="ARBA" id="ARBA00004141"/>
    </source>
</evidence>
<evidence type="ECO:0000313" key="11">
    <source>
        <dbReference type="Proteomes" id="UP000032427"/>
    </source>
</evidence>
<dbReference type="PATRIC" id="fig|80852.17.peg.3166"/>
<dbReference type="SUPFAM" id="SSF54631">
    <property type="entry name" value="CBS-domain pair"/>
    <property type="match status" value="1"/>
</dbReference>
<comment type="similarity">
    <text evidence="5">Belongs to the FNT transporter (TC 1.A.16) family.</text>
</comment>
<dbReference type="PROSITE" id="PS51371">
    <property type="entry name" value="CBS"/>
    <property type="match status" value="2"/>
</dbReference>
<dbReference type="InterPro" id="IPR023271">
    <property type="entry name" value="Aquaporin-like"/>
</dbReference>
<evidence type="ECO:0000256" key="4">
    <source>
        <dbReference type="ARBA" id="ARBA00023136"/>
    </source>
</evidence>
<dbReference type="HOGENOM" id="CLU_036896_4_0_6"/>
<proteinExistence type="inferred from homology"/>
<evidence type="ECO:0000256" key="8">
    <source>
        <dbReference type="SAM" id="Phobius"/>
    </source>
</evidence>
<comment type="subcellular location">
    <subcellularLocation>
        <location evidence="1">Membrane</location>
        <topology evidence="1">Multi-pass membrane protein</topology>
    </subcellularLocation>
</comment>
<evidence type="ECO:0000256" key="5">
    <source>
        <dbReference type="ARBA" id="ARBA00049660"/>
    </source>
</evidence>